<dbReference type="Proteomes" id="UP000287651">
    <property type="component" value="Unassembled WGS sequence"/>
</dbReference>
<evidence type="ECO:0000313" key="2">
    <source>
        <dbReference type="EMBL" id="RRT60073.1"/>
    </source>
</evidence>
<organism evidence="2 3">
    <name type="scientific">Ensete ventricosum</name>
    <name type="common">Abyssinian banana</name>
    <name type="synonym">Musa ensete</name>
    <dbReference type="NCBI Taxonomy" id="4639"/>
    <lineage>
        <taxon>Eukaryota</taxon>
        <taxon>Viridiplantae</taxon>
        <taxon>Streptophyta</taxon>
        <taxon>Embryophyta</taxon>
        <taxon>Tracheophyta</taxon>
        <taxon>Spermatophyta</taxon>
        <taxon>Magnoliopsida</taxon>
        <taxon>Liliopsida</taxon>
        <taxon>Zingiberales</taxon>
        <taxon>Musaceae</taxon>
        <taxon>Ensete</taxon>
    </lineage>
</organism>
<feature type="region of interest" description="Disordered" evidence="1">
    <location>
        <begin position="34"/>
        <end position="79"/>
    </location>
</feature>
<proteinExistence type="predicted"/>
<evidence type="ECO:0000256" key="1">
    <source>
        <dbReference type="SAM" id="MobiDB-lite"/>
    </source>
</evidence>
<dbReference type="EMBL" id="AMZH03007941">
    <property type="protein sequence ID" value="RRT60073.1"/>
    <property type="molecule type" value="Genomic_DNA"/>
</dbReference>
<accession>A0A426Z823</accession>
<feature type="compositionally biased region" description="Basic and acidic residues" evidence="1">
    <location>
        <begin position="34"/>
        <end position="44"/>
    </location>
</feature>
<protein>
    <submittedName>
        <fullName evidence="2">Uncharacterized protein</fullName>
    </submittedName>
</protein>
<comment type="caution">
    <text evidence="2">The sequence shown here is derived from an EMBL/GenBank/DDBJ whole genome shotgun (WGS) entry which is preliminary data.</text>
</comment>
<gene>
    <name evidence="2" type="ORF">B296_00028799</name>
</gene>
<sequence length="79" mass="8781">MEIRPSGEEALAFPIRKRVGEVAIDKEDIGDVESKEKQKKRWPDDCVGVIGSKGRRQQHHEERPVGVEQQDGDTVVGGS</sequence>
<evidence type="ECO:0000313" key="3">
    <source>
        <dbReference type="Proteomes" id="UP000287651"/>
    </source>
</evidence>
<reference evidence="2 3" key="1">
    <citation type="journal article" date="2014" name="Agronomy (Basel)">
        <title>A Draft Genome Sequence for Ensete ventricosum, the Drought-Tolerant Tree Against Hunger.</title>
        <authorList>
            <person name="Harrison J."/>
            <person name="Moore K.A."/>
            <person name="Paszkiewicz K."/>
            <person name="Jones T."/>
            <person name="Grant M."/>
            <person name="Ambacheew D."/>
            <person name="Muzemil S."/>
            <person name="Studholme D.J."/>
        </authorList>
    </citation>
    <scope>NUCLEOTIDE SEQUENCE [LARGE SCALE GENOMIC DNA]</scope>
</reference>
<name>A0A426Z823_ENSVE</name>
<dbReference type="AlphaFoldDB" id="A0A426Z823"/>